<dbReference type="PANTHER" id="PTHR35011:SF11">
    <property type="entry name" value="TRAP TRANSPORTER SMALL PERMEASE PROTEIN"/>
    <property type="match status" value="1"/>
</dbReference>
<protein>
    <recommendedName>
        <fullName evidence="9">TRAP transporter small permease protein</fullName>
    </recommendedName>
</protein>
<dbReference type="InterPro" id="IPR007387">
    <property type="entry name" value="TRAP_DctQ"/>
</dbReference>
<dbReference type="InterPro" id="IPR055348">
    <property type="entry name" value="DctQ"/>
</dbReference>
<keyword evidence="4 9" id="KW-0997">Cell inner membrane</keyword>
<name>A0ABP9QBU8_9RHOO</name>
<dbReference type="PANTHER" id="PTHR35011">
    <property type="entry name" value="2,3-DIKETO-L-GULONATE TRAP TRANSPORTER SMALL PERMEASE PROTEIN YIAM"/>
    <property type="match status" value="1"/>
</dbReference>
<evidence type="ECO:0000256" key="3">
    <source>
        <dbReference type="ARBA" id="ARBA00022475"/>
    </source>
</evidence>
<feature type="transmembrane region" description="Helical" evidence="9">
    <location>
        <begin position="20"/>
        <end position="53"/>
    </location>
</feature>
<feature type="transmembrane region" description="Helical" evidence="9">
    <location>
        <begin position="65"/>
        <end position="83"/>
    </location>
</feature>
<comment type="caution">
    <text evidence="11">The sequence shown here is derived from an EMBL/GenBank/DDBJ whole genome shotgun (WGS) entry which is preliminary data.</text>
</comment>
<evidence type="ECO:0000256" key="6">
    <source>
        <dbReference type="ARBA" id="ARBA00022989"/>
    </source>
</evidence>
<sequence>MNGTTRFTPMVDSGPLRPLALLIAAFDVAVGWALVAEIVVMVAVVAIQVALRYLFNSSINWADELARLCFVWSIFTAIPLGLKGGAHIGIEMLVVRFPAHLRSATARLVALLGAAMLLLVAWESAVMAWDQWDELMASMPASAAWFIVPLAVCGVHGALHLIWQAITGAQHVNPELQAELS</sequence>
<organism evidence="11 12">
    <name type="scientific">Viridibacterium curvum</name>
    <dbReference type="NCBI Taxonomy" id="1101404"/>
    <lineage>
        <taxon>Bacteria</taxon>
        <taxon>Pseudomonadati</taxon>
        <taxon>Pseudomonadota</taxon>
        <taxon>Betaproteobacteria</taxon>
        <taxon>Rhodocyclales</taxon>
        <taxon>Rhodocyclaceae</taxon>
        <taxon>Viridibacterium</taxon>
    </lineage>
</organism>
<evidence type="ECO:0000313" key="11">
    <source>
        <dbReference type="EMBL" id="GAA5158369.1"/>
    </source>
</evidence>
<dbReference type="Pfam" id="PF04290">
    <property type="entry name" value="DctQ"/>
    <property type="match status" value="1"/>
</dbReference>
<feature type="transmembrane region" description="Helical" evidence="9">
    <location>
        <begin position="142"/>
        <end position="163"/>
    </location>
</feature>
<comment type="subcellular location">
    <subcellularLocation>
        <location evidence="1 9">Cell inner membrane</location>
        <topology evidence="1 9">Multi-pass membrane protein</topology>
    </subcellularLocation>
</comment>
<accession>A0ABP9QBU8</accession>
<evidence type="ECO:0000256" key="7">
    <source>
        <dbReference type="ARBA" id="ARBA00023136"/>
    </source>
</evidence>
<comment type="subunit">
    <text evidence="9">The complex comprises the extracytoplasmic solute receptor protein and the two transmembrane proteins.</text>
</comment>
<evidence type="ECO:0000256" key="8">
    <source>
        <dbReference type="ARBA" id="ARBA00038436"/>
    </source>
</evidence>
<keyword evidence="5 9" id="KW-0812">Transmembrane</keyword>
<dbReference type="Proteomes" id="UP001500547">
    <property type="component" value="Unassembled WGS sequence"/>
</dbReference>
<comment type="function">
    <text evidence="9">Part of the tripartite ATP-independent periplasmic (TRAP) transport system.</text>
</comment>
<evidence type="ECO:0000256" key="9">
    <source>
        <dbReference type="RuleBase" id="RU369079"/>
    </source>
</evidence>
<feature type="domain" description="Tripartite ATP-independent periplasmic transporters DctQ component" evidence="10">
    <location>
        <begin position="41"/>
        <end position="168"/>
    </location>
</feature>
<evidence type="ECO:0000256" key="2">
    <source>
        <dbReference type="ARBA" id="ARBA00022448"/>
    </source>
</evidence>
<dbReference type="EMBL" id="BAABLD010000002">
    <property type="protein sequence ID" value="GAA5158369.1"/>
    <property type="molecule type" value="Genomic_DNA"/>
</dbReference>
<evidence type="ECO:0000259" key="10">
    <source>
        <dbReference type="Pfam" id="PF04290"/>
    </source>
</evidence>
<keyword evidence="7 9" id="KW-0472">Membrane</keyword>
<proteinExistence type="inferred from homology"/>
<keyword evidence="2 9" id="KW-0813">Transport</keyword>
<dbReference type="RefSeq" id="WP_345531036.1">
    <property type="nucleotide sequence ID" value="NZ_BAABLD010000002.1"/>
</dbReference>
<gene>
    <name evidence="11" type="ORF">GCM10025770_02780</name>
</gene>
<evidence type="ECO:0000256" key="1">
    <source>
        <dbReference type="ARBA" id="ARBA00004429"/>
    </source>
</evidence>
<evidence type="ECO:0000256" key="4">
    <source>
        <dbReference type="ARBA" id="ARBA00022519"/>
    </source>
</evidence>
<comment type="similarity">
    <text evidence="8 9">Belongs to the TRAP transporter small permease family.</text>
</comment>
<reference evidence="12" key="1">
    <citation type="journal article" date="2019" name="Int. J. Syst. Evol. Microbiol.">
        <title>The Global Catalogue of Microorganisms (GCM) 10K type strain sequencing project: providing services to taxonomists for standard genome sequencing and annotation.</title>
        <authorList>
            <consortium name="The Broad Institute Genomics Platform"/>
            <consortium name="The Broad Institute Genome Sequencing Center for Infectious Disease"/>
            <person name="Wu L."/>
            <person name="Ma J."/>
        </authorList>
    </citation>
    <scope>NUCLEOTIDE SEQUENCE [LARGE SCALE GENOMIC DNA]</scope>
    <source>
        <strain evidence="12">JCM 18715</strain>
    </source>
</reference>
<feature type="transmembrane region" description="Helical" evidence="9">
    <location>
        <begin position="104"/>
        <end position="122"/>
    </location>
</feature>
<keyword evidence="12" id="KW-1185">Reference proteome</keyword>
<keyword evidence="3" id="KW-1003">Cell membrane</keyword>
<evidence type="ECO:0000256" key="5">
    <source>
        <dbReference type="ARBA" id="ARBA00022692"/>
    </source>
</evidence>
<evidence type="ECO:0000313" key="12">
    <source>
        <dbReference type="Proteomes" id="UP001500547"/>
    </source>
</evidence>
<keyword evidence="6 9" id="KW-1133">Transmembrane helix</keyword>